<evidence type="ECO:0000256" key="2">
    <source>
        <dbReference type="ARBA" id="ARBA00022741"/>
    </source>
</evidence>
<organism evidence="12 13">
    <name type="scientific">Cryptosporidium canis</name>
    <dbReference type="NCBI Taxonomy" id="195482"/>
    <lineage>
        <taxon>Eukaryota</taxon>
        <taxon>Sar</taxon>
        <taxon>Alveolata</taxon>
        <taxon>Apicomplexa</taxon>
        <taxon>Conoidasida</taxon>
        <taxon>Coccidia</taxon>
        <taxon>Eucoccidiorida</taxon>
        <taxon>Eimeriorina</taxon>
        <taxon>Cryptosporidiidae</taxon>
        <taxon>Cryptosporidium</taxon>
    </lineage>
</organism>
<evidence type="ECO:0000256" key="9">
    <source>
        <dbReference type="PROSITE-ProRule" id="PRU01052"/>
    </source>
</evidence>
<dbReference type="InterPro" id="IPR027417">
    <property type="entry name" value="P-loop_NTPase"/>
</dbReference>
<evidence type="ECO:0000256" key="7">
    <source>
        <dbReference type="ARBA" id="ARBA00023136"/>
    </source>
</evidence>
<evidence type="ECO:0000256" key="8">
    <source>
        <dbReference type="ARBA" id="ARBA00029381"/>
    </source>
</evidence>
<evidence type="ECO:0000256" key="10">
    <source>
        <dbReference type="SAM" id="Phobius"/>
    </source>
</evidence>
<feature type="transmembrane region" description="Helical" evidence="10">
    <location>
        <begin position="741"/>
        <end position="774"/>
    </location>
</feature>
<evidence type="ECO:0000313" key="12">
    <source>
        <dbReference type="EMBL" id="KAJ1611125.1"/>
    </source>
</evidence>
<comment type="caution">
    <text evidence="12">The sequence shown here is derived from an EMBL/GenBank/DDBJ whole genome shotgun (WGS) entry which is preliminary data.</text>
</comment>
<dbReference type="Gene3D" id="3.40.50.300">
    <property type="entry name" value="P-loop containing nucleotide triphosphate hydrolases"/>
    <property type="match status" value="1"/>
</dbReference>
<dbReference type="SUPFAM" id="SSF52540">
    <property type="entry name" value="P-loop containing nucleoside triphosphate hydrolases"/>
    <property type="match status" value="1"/>
</dbReference>
<dbReference type="Pfam" id="PF20428">
    <property type="entry name" value="Sey1_3HB"/>
    <property type="match status" value="1"/>
</dbReference>
<dbReference type="Proteomes" id="UP001071777">
    <property type="component" value="Unassembled WGS sequence"/>
</dbReference>
<dbReference type="InterPro" id="IPR030386">
    <property type="entry name" value="G_GB1_RHD3_dom"/>
</dbReference>
<protein>
    <submittedName>
        <fullName evidence="12">Sey1p like P-loop GTPase of the RHD3 like</fullName>
    </submittedName>
</protein>
<dbReference type="InterPro" id="IPR046758">
    <property type="entry name" value="Sey1/RHD3-like_3HB"/>
</dbReference>
<dbReference type="PANTHER" id="PTHR45923:SF2">
    <property type="entry name" value="PROTEIN SEY1"/>
    <property type="match status" value="1"/>
</dbReference>
<evidence type="ECO:0000256" key="6">
    <source>
        <dbReference type="ARBA" id="ARBA00023134"/>
    </source>
</evidence>
<dbReference type="PROSITE" id="PS51715">
    <property type="entry name" value="G_GB1_RHD3"/>
    <property type="match status" value="1"/>
</dbReference>
<sequence>MRQIIDYDCNFKEDVSGVLRDISCGQNTLEYNVISILGCQSTGKSTLLNSLFGTHFKVLDKLKSGYCQTTKGLWLGCGMEHFKAPALIWDVEGTDSLERGEDRVTFENRAALFSLAVSDCMILNIPLMSLTTYSSSNFGLLKTILNSWFSLKLDQNGTTKGNIRKTTLLFAVRDITINDNDEMLTRKISQILDLLWKQVSESQNSVGNQIPGSFSDIFDIKVYGIPSLPNDYDGFKQVVERIRSDLSAFILPHDYSRCIPLEGLEMYCSTVWKCIVECQELNIPSQIKLISRFRCEQTKDDILDEYNKSIKDIQKKMQKRELSFNEFSDDTLLVLNNSLTNYFEVASKYDSEISTNISLSLLIFIFNEFQGAVNLRMSLERHDLRQYKNILDYYKKGVEDHEENFCTNDNNGKDHYESFDSSSWVNKELLKFDTLSSNWKTEFPSLITRRNLISPIKEKCIPEILNDVSHNSQFKGATFATYNTLEQRRLLSETLEIHSKKIYEKLVEEFFESLIKDILKEISPIFSDNLLSDPKLKVEDFWKQVNSSLLSIHKLLVSKYEQKWAALLRSSYIDDISPLDLEEEIALQLVLKLILLIQQQSKYFHIIVVERFKSEFELDQDGVPRQWIGEDAKTMKELFIKAKANSLTITGVFYPRKDQLIPFSDRLQTLLDKVIESSEDLSGIIALNNSQGTTELLSSVPLVSESSIREIESKASQEIASIFSKAQLIQSTGGQSQNIPWWIYLLIIVLGFDEITYVLTSPLLVTILLVLASFTYSLFTGNFSSYCNYSKQFLKVSSKMLHYISGALHNSLDNKK</sequence>
<evidence type="ECO:0000313" key="13">
    <source>
        <dbReference type="Proteomes" id="UP001071777"/>
    </source>
</evidence>
<keyword evidence="4" id="KW-0256">Endoplasmic reticulum</keyword>
<dbReference type="Pfam" id="PF05879">
    <property type="entry name" value="RHD3_GTPase"/>
    <property type="match status" value="1"/>
</dbReference>
<evidence type="ECO:0000256" key="5">
    <source>
        <dbReference type="ARBA" id="ARBA00022989"/>
    </source>
</evidence>
<evidence type="ECO:0000256" key="1">
    <source>
        <dbReference type="ARBA" id="ARBA00022692"/>
    </source>
</evidence>
<keyword evidence="3" id="KW-0378">Hydrolase</keyword>
<keyword evidence="1 10" id="KW-0812">Transmembrane</keyword>
<keyword evidence="5 10" id="KW-1133">Transmembrane helix</keyword>
<dbReference type="InterPro" id="IPR008803">
    <property type="entry name" value="RHD3/Sey1"/>
</dbReference>
<keyword evidence="2" id="KW-0547">Nucleotide-binding</keyword>
<keyword evidence="13" id="KW-1185">Reference proteome</keyword>
<accession>A0ABQ8P7Y4</accession>
<proteinExistence type="inferred from homology"/>
<comment type="similarity">
    <text evidence="9">Belongs to the TRAFAC class dynamin-like GTPase superfamily. GB1/RHD3 GTPase family.</text>
</comment>
<feature type="domain" description="GB1/RHD3-type G" evidence="11">
    <location>
        <begin position="28"/>
        <end position="255"/>
    </location>
</feature>
<gene>
    <name evidence="12" type="ORF">OJ252_1667</name>
</gene>
<evidence type="ECO:0000259" key="11">
    <source>
        <dbReference type="PROSITE" id="PS51715"/>
    </source>
</evidence>
<dbReference type="EMBL" id="JAPCXB010000062">
    <property type="protein sequence ID" value="KAJ1611125.1"/>
    <property type="molecule type" value="Genomic_DNA"/>
</dbReference>
<name>A0ABQ8P7Y4_9CRYT</name>
<keyword evidence="7 10" id="KW-0472">Membrane</keyword>
<reference evidence="12" key="1">
    <citation type="submission" date="2022-10" db="EMBL/GenBank/DDBJ databases">
        <title>Adaptive evolution leads to modifications in subtelomeric GC content in a zoonotic Cryptosporidium species.</title>
        <authorList>
            <person name="Li J."/>
            <person name="Feng Y."/>
            <person name="Xiao L."/>
        </authorList>
    </citation>
    <scope>NUCLEOTIDE SEQUENCE</scope>
    <source>
        <strain evidence="12">25894</strain>
    </source>
</reference>
<evidence type="ECO:0000256" key="4">
    <source>
        <dbReference type="ARBA" id="ARBA00022824"/>
    </source>
</evidence>
<dbReference type="PANTHER" id="PTHR45923">
    <property type="entry name" value="PROTEIN SEY1"/>
    <property type="match status" value="1"/>
</dbReference>
<evidence type="ECO:0000256" key="3">
    <source>
        <dbReference type="ARBA" id="ARBA00022801"/>
    </source>
</evidence>
<keyword evidence="6" id="KW-0342">GTP-binding</keyword>
<comment type="function">
    <text evidence="8">Probable GTP-binding protein involved in generating and maintaining the structure of the tubular endoplasmic reticulum network.</text>
</comment>